<accession>A0ABC8UQQ4</accession>
<name>A0ABC8UQQ4_9AQUA</name>
<comment type="caution">
    <text evidence="1">The sequence shown here is derived from an EMBL/GenBank/DDBJ whole genome shotgun (WGS) entry which is preliminary data.</text>
</comment>
<protein>
    <submittedName>
        <fullName evidence="1">Uncharacterized protein</fullName>
    </submittedName>
</protein>
<reference evidence="1 2" key="1">
    <citation type="submission" date="2024-02" db="EMBL/GenBank/DDBJ databases">
        <authorList>
            <person name="Vignale AGUSTIN F."/>
            <person name="Sosa J E."/>
            <person name="Modenutti C."/>
        </authorList>
    </citation>
    <scope>NUCLEOTIDE SEQUENCE [LARGE SCALE GENOMIC DNA]</scope>
</reference>
<evidence type="ECO:0000313" key="1">
    <source>
        <dbReference type="EMBL" id="CAK9183297.1"/>
    </source>
</evidence>
<dbReference type="AlphaFoldDB" id="A0ABC8UQQ4"/>
<keyword evidence="2" id="KW-1185">Reference proteome</keyword>
<sequence length="76" mass="8204">MNILVASGGAEAQPVIVKNEMSAENFHFPKDCDPHVTAVLKIIIAVPSPSLYMATPIASPCAHNKLFLLSKFVQIK</sequence>
<dbReference type="Proteomes" id="UP001642360">
    <property type="component" value="Unassembled WGS sequence"/>
</dbReference>
<gene>
    <name evidence="1" type="ORF">ILEXP_LOCUS53560</name>
</gene>
<proteinExistence type="predicted"/>
<organism evidence="1 2">
    <name type="scientific">Ilex paraguariensis</name>
    <name type="common">yerba mate</name>
    <dbReference type="NCBI Taxonomy" id="185542"/>
    <lineage>
        <taxon>Eukaryota</taxon>
        <taxon>Viridiplantae</taxon>
        <taxon>Streptophyta</taxon>
        <taxon>Embryophyta</taxon>
        <taxon>Tracheophyta</taxon>
        <taxon>Spermatophyta</taxon>
        <taxon>Magnoliopsida</taxon>
        <taxon>eudicotyledons</taxon>
        <taxon>Gunneridae</taxon>
        <taxon>Pentapetalae</taxon>
        <taxon>asterids</taxon>
        <taxon>campanulids</taxon>
        <taxon>Aquifoliales</taxon>
        <taxon>Aquifoliaceae</taxon>
        <taxon>Ilex</taxon>
    </lineage>
</organism>
<evidence type="ECO:0000313" key="2">
    <source>
        <dbReference type="Proteomes" id="UP001642360"/>
    </source>
</evidence>
<dbReference type="EMBL" id="CAUOFW020008613">
    <property type="protein sequence ID" value="CAK9183297.1"/>
    <property type="molecule type" value="Genomic_DNA"/>
</dbReference>